<dbReference type="AlphaFoldDB" id="A0A1G5RX78"/>
<proteinExistence type="predicted"/>
<dbReference type="RefSeq" id="WP_092590064.1">
    <property type="nucleotide sequence ID" value="NZ_FMWL01000004.1"/>
</dbReference>
<evidence type="ECO:0000256" key="3">
    <source>
        <dbReference type="ARBA" id="ARBA00023004"/>
    </source>
</evidence>
<sequence length="253" mass="26956">MIHMGIDIGSVCAKGAAIRDGRMEKVMLPTGWNIKETASLLKMALLEKMDAEDSAVRGVVATGYGRVSIPYADKKVTEITCHARGAVHLNPATRTIIDIGGQDSKLISIDADGRVQDFVMNDKCAAGTGRFLQVMAHVLEIEVDDLDQLATQGDPVTINAMCTVFAESEIISLLAQGTEKGAIAAGILSSISQRVQHLSSRISVQDQLLFTGGVSNSGYLRQLLTSKLNFEVHHHPDAQFAGAIGAALLAQES</sequence>
<keyword evidence="2" id="KW-0479">Metal-binding</keyword>
<keyword evidence="3" id="KW-0408">Iron</keyword>
<dbReference type="NCBIfam" id="TIGR00241">
    <property type="entry name" value="CoA_E_activ"/>
    <property type="match status" value="1"/>
</dbReference>
<comment type="cofactor">
    <cofactor evidence="1">
        <name>[4Fe-4S] cluster</name>
        <dbReference type="ChEBI" id="CHEBI:49883"/>
    </cofactor>
</comment>
<dbReference type="PANTHER" id="PTHR32329">
    <property type="entry name" value="BIFUNCTIONAL PROTEIN [INCLUDES 2-HYDROXYACYL-COA DEHYDRATASE (N-TER) AND ITS ACTIVATOR DOMAIN (C_TERM)-RELATED"/>
    <property type="match status" value="1"/>
</dbReference>
<keyword evidence="7" id="KW-1185">Reference proteome</keyword>
<evidence type="ECO:0000259" key="5">
    <source>
        <dbReference type="Pfam" id="PF01869"/>
    </source>
</evidence>
<dbReference type="Proteomes" id="UP000199208">
    <property type="component" value="Unassembled WGS sequence"/>
</dbReference>
<dbReference type="OrthoDB" id="9778513at2"/>
<feature type="domain" description="ATPase BadF/BadG/BcrA/BcrD type" evidence="5">
    <location>
        <begin position="5"/>
        <end position="250"/>
    </location>
</feature>
<dbReference type="EMBL" id="FMWL01000004">
    <property type="protein sequence ID" value="SCZ78468.1"/>
    <property type="molecule type" value="Genomic_DNA"/>
</dbReference>
<evidence type="ECO:0000256" key="2">
    <source>
        <dbReference type="ARBA" id="ARBA00022723"/>
    </source>
</evidence>
<dbReference type="GO" id="GO:0051536">
    <property type="term" value="F:iron-sulfur cluster binding"/>
    <property type="evidence" value="ECO:0007669"/>
    <property type="project" value="UniProtKB-KW"/>
</dbReference>
<evidence type="ECO:0000313" key="7">
    <source>
        <dbReference type="Proteomes" id="UP000199208"/>
    </source>
</evidence>
<dbReference type="InterPro" id="IPR051805">
    <property type="entry name" value="Dehydratase_Activator_Redct"/>
</dbReference>
<dbReference type="STRING" id="1120920.SAMN03080599_01280"/>
<keyword evidence="4" id="KW-0411">Iron-sulfur</keyword>
<gene>
    <name evidence="6" type="ORF">SAMN03080599_01280</name>
</gene>
<evidence type="ECO:0000256" key="1">
    <source>
        <dbReference type="ARBA" id="ARBA00001966"/>
    </source>
</evidence>
<dbReference type="PANTHER" id="PTHR32329:SF2">
    <property type="entry name" value="BIFUNCTIONAL PROTEIN [INCLUDES 2-HYDROXYACYL-COA DEHYDRATASE (N-TER) AND ITS ACTIVATOR DOMAIN (C_TERM)"/>
    <property type="match status" value="1"/>
</dbReference>
<dbReference type="Gene3D" id="3.30.420.40">
    <property type="match status" value="2"/>
</dbReference>
<evidence type="ECO:0000256" key="4">
    <source>
        <dbReference type="ARBA" id="ARBA00023014"/>
    </source>
</evidence>
<dbReference type="SUPFAM" id="SSF53067">
    <property type="entry name" value="Actin-like ATPase domain"/>
    <property type="match status" value="1"/>
</dbReference>
<dbReference type="Pfam" id="PF01869">
    <property type="entry name" value="BcrAD_BadFG"/>
    <property type="match status" value="1"/>
</dbReference>
<dbReference type="InterPro" id="IPR002731">
    <property type="entry name" value="ATPase_BadF"/>
</dbReference>
<dbReference type="CDD" id="cd24036">
    <property type="entry name" value="ASKHA_NBD_BcrAD_BadFG_HgdC_HadI"/>
    <property type="match status" value="1"/>
</dbReference>
<dbReference type="InterPro" id="IPR043129">
    <property type="entry name" value="ATPase_NBD"/>
</dbReference>
<protein>
    <submittedName>
        <fullName evidence="6">CoA-substrate-specific enzyme activase, putative</fullName>
    </submittedName>
</protein>
<accession>A0A1G5RX78</accession>
<dbReference type="GO" id="GO:0046872">
    <property type="term" value="F:metal ion binding"/>
    <property type="evidence" value="ECO:0007669"/>
    <property type="project" value="UniProtKB-KW"/>
</dbReference>
<reference evidence="6 7" key="1">
    <citation type="submission" date="2016-10" db="EMBL/GenBank/DDBJ databases">
        <authorList>
            <person name="de Groot N.N."/>
        </authorList>
    </citation>
    <scope>NUCLEOTIDE SEQUENCE [LARGE SCALE GENOMIC DNA]</scope>
    <source>
        <strain evidence="6 7">DSM 2784</strain>
    </source>
</reference>
<evidence type="ECO:0000313" key="6">
    <source>
        <dbReference type="EMBL" id="SCZ78468.1"/>
    </source>
</evidence>
<organism evidence="6 7">
    <name type="scientific">Acidaminobacter hydrogenoformans DSM 2784</name>
    <dbReference type="NCBI Taxonomy" id="1120920"/>
    <lineage>
        <taxon>Bacteria</taxon>
        <taxon>Bacillati</taxon>
        <taxon>Bacillota</taxon>
        <taxon>Clostridia</taxon>
        <taxon>Peptostreptococcales</taxon>
        <taxon>Acidaminobacteraceae</taxon>
        <taxon>Acidaminobacter</taxon>
    </lineage>
</organism>
<name>A0A1G5RX78_9FIRM</name>
<dbReference type="InterPro" id="IPR008275">
    <property type="entry name" value="CoA_E_activase_dom"/>
</dbReference>